<dbReference type="Pfam" id="PF00561">
    <property type="entry name" value="Abhydrolase_1"/>
    <property type="match status" value="1"/>
</dbReference>
<dbReference type="PANTHER" id="PTHR43798:SF33">
    <property type="entry name" value="HYDROLASE, PUTATIVE (AFU_ORTHOLOGUE AFUA_2G14860)-RELATED"/>
    <property type="match status" value="1"/>
</dbReference>
<evidence type="ECO:0000313" key="3">
    <source>
        <dbReference type="Proteomes" id="UP000198386"/>
    </source>
</evidence>
<dbReference type="PRINTS" id="PR00111">
    <property type="entry name" value="ABHYDROLASE"/>
</dbReference>
<evidence type="ECO:0000259" key="1">
    <source>
        <dbReference type="Pfam" id="PF00561"/>
    </source>
</evidence>
<dbReference type="InterPro" id="IPR050266">
    <property type="entry name" value="AB_hydrolase_sf"/>
</dbReference>
<gene>
    <name evidence="2" type="ORF">SAMN04488107_4673</name>
</gene>
<keyword evidence="3" id="KW-1185">Reference proteome</keyword>
<evidence type="ECO:0000313" key="2">
    <source>
        <dbReference type="EMBL" id="SNT02080.1"/>
    </source>
</evidence>
<dbReference type="GO" id="GO:0047372">
    <property type="term" value="F:monoacylglycerol lipase activity"/>
    <property type="evidence" value="ECO:0007669"/>
    <property type="project" value="TreeGrafter"/>
</dbReference>
<dbReference type="PRINTS" id="PR00412">
    <property type="entry name" value="EPOXHYDRLASE"/>
</dbReference>
<dbReference type="InterPro" id="IPR000639">
    <property type="entry name" value="Epox_hydrolase-like"/>
</dbReference>
<dbReference type="InterPro" id="IPR000073">
    <property type="entry name" value="AB_hydrolase_1"/>
</dbReference>
<proteinExistence type="predicted"/>
<dbReference type="PANTHER" id="PTHR43798">
    <property type="entry name" value="MONOACYLGLYCEROL LIPASE"/>
    <property type="match status" value="1"/>
</dbReference>
<dbReference type="RefSeq" id="WP_176450161.1">
    <property type="nucleotide sequence ID" value="NZ_FZOH01000014.1"/>
</dbReference>
<sequence length="270" mass="29699">MSGTTQTLRHRTVLLPGGLRVHAVEQGDPAGPVVVLVHGWPDSWFSWSRVLPHLDPRLHAVAHSQRGFGDSDHPATGYDLDAFADDVVALCDVLGVGRAHLVGHSFGTFVVRRAAQEHPDRVDRMVLMGAADRMGDGLVREVRSAIADLPDPVPVEFAREFQAGTVHRPLPPDFFDAIVAESRKAPAHVFRDVWEGLAHSRDRDRLGDVTAPTLVLWGEADALFDRGQEDRLVAALPDARLRVYPDTGHCPNWERPEDVAADVNAFLLPR</sequence>
<organism evidence="2 3">
    <name type="scientific">Geodermatophilus saharensis</name>
    <dbReference type="NCBI Taxonomy" id="1137994"/>
    <lineage>
        <taxon>Bacteria</taxon>
        <taxon>Bacillati</taxon>
        <taxon>Actinomycetota</taxon>
        <taxon>Actinomycetes</taxon>
        <taxon>Geodermatophilales</taxon>
        <taxon>Geodermatophilaceae</taxon>
        <taxon>Geodermatophilus</taxon>
    </lineage>
</organism>
<dbReference type="InterPro" id="IPR029058">
    <property type="entry name" value="AB_hydrolase_fold"/>
</dbReference>
<dbReference type="GO" id="GO:0046464">
    <property type="term" value="P:acylglycerol catabolic process"/>
    <property type="evidence" value="ECO:0007669"/>
    <property type="project" value="TreeGrafter"/>
</dbReference>
<dbReference type="SUPFAM" id="SSF53474">
    <property type="entry name" value="alpha/beta-Hydrolases"/>
    <property type="match status" value="1"/>
</dbReference>
<dbReference type="AlphaFoldDB" id="A0A239J8B5"/>
<dbReference type="Gene3D" id="3.40.50.1820">
    <property type="entry name" value="alpha/beta hydrolase"/>
    <property type="match status" value="1"/>
</dbReference>
<dbReference type="EMBL" id="FZOH01000014">
    <property type="protein sequence ID" value="SNT02080.1"/>
    <property type="molecule type" value="Genomic_DNA"/>
</dbReference>
<feature type="domain" description="AB hydrolase-1" evidence="1">
    <location>
        <begin position="32"/>
        <end position="256"/>
    </location>
</feature>
<name>A0A239J8B5_9ACTN</name>
<dbReference type="Proteomes" id="UP000198386">
    <property type="component" value="Unassembled WGS sequence"/>
</dbReference>
<protein>
    <submittedName>
        <fullName evidence="2">Pimeloyl-ACP methyl ester carboxylesterase</fullName>
    </submittedName>
</protein>
<dbReference type="GO" id="GO:0016020">
    <property type="term" value="C:membrane"/>
    <property type="evidence" value="ECO:0007669"/>
    <property type="project" value="TreeGrafter"/>
</dbReference>
<reference evidence="3" key="1">
    <citation type="submission" date="2017-06" db="EMBL/GenBank/DDBJ databases">
        <authorList>
            <person name="Varghese N."/>
            <person name="Submissions S."/>
        </authorList>
    </citation>
    <scope>NUCLEOTIDE SEQUENCE [LARGE SCALE GENOMIC DNA]</scope>
    <source>
        <strain evidence="3">DSM 45423</strain>
    </source>
</reference>
<accession>A0A239J8B5</accession>